<dbReference type="InterPro" id="IPR010982">
    <property type="entry name" value="Lambda_DNA-bd_dom_sf"/>
</dbReference>
<proteinExistence type="predicted"/>
<dbReference type="PANTHER" id="PTHR37038:SF14">
    <property type="entry name" value="TRANSCRIPTIONAL ACTIVATOR"/>
    <property type="match status" value="1"/>
</dbReference>
<dbReference type="InterPro" id="IPR011990">
    <property type="entry name" value="TPR-like_helical_dom_sf"/>
</dbReference>
<dbReference type="Pfam" id="PF01381">
    <property type="entry name" value="HTH_3"/>
    <property type="match status" value="1"/>
</dbReference>
<feature type="domain" description="HTH cro/C1-type" evidence="1">
    <location>
        <begin position="15"/>
        <end position="69"/>
    </location>
</feature>
<dbReference type="RefSeq" id="WP_022588270.1">
    <property type="nucleotide sequence ID" value="NZ_AXDC01000027.1"/>
</dbReference>
<dbReference type="PROSITE" id="PS50943">
    <property type="entry name" value="HTH_CROC1"/>
    <property type="match status" value="1"/>
</dbReference>
<dbReference type="Gene3D" id="1.25.40.10">
    <property type="entry name" value="Tetratricopeptide repeat domain"/>
    <property type="match status" value="1"/>
</dbReference>
<organism evidence="2 3">
    <name type="scientific">Caldanaerobacter subterraneus subsp. yonseiensis KB-1</name>
    <dbReference type="NCBI Taxonomy" id="1388761"/>
    <lineage>
        <taxon>Bacteria</taxon>
        <taxon>Bacillati</taxon>
        <taxon>Bacillota</taxon>
        <taxon>Clostridia</taxon>
        <taxon>Thermoanaerobacterales</taxon>
        <taxon>Thermoanaerobacteraceae</taxon>
        <taxon>Caldanaerobacter</taxon>
    </lineage>
</organism>
<protein>
    <submittedName>
        <fullName evidence="2">XRE family transcriptional regulator</fullName>
    </submittedName>
</protein>
<comment type="caution">
    <text evidence="2">The sequence shown here is derived from an EMBL/GenBank/DDBJ whole genome shotgun (WGS) entry which is preliminary data.</text>
</comment>
<dbReference type="GO" id="GO:0003677">
    <property type="term" value="F:DNA binding"/>
    <property type="evidence" value="ECO:0007669"/>
    <property type="project" value="InterPro"/>
</dbReference>
<dbReference type="Gene3D" id="1.10.260.40">
    <property type="entry name" value="lambda repressor-like DNA-binding domains"/>
    <property type="match status" value="1"/>
</dbReference>
<evidence type="ECO:0000259" key="1">
    <source>
        <dbReference type="PROSITE" id="PS50943"/>
    </source>
</evidence>
<dbReference type="AlphaFoldDB" id="U5CNQ1"/>
<accession>U5CNQ1</accession>
<evidence type="ECO:0000313" key="2">
    <source>
        <dbReference type="EMBL" id="ERM91628.1"/>
    </source>
</evidence>
<dbReference type="SUPFAM" id="SSF47413">
    <property type="entry name" value="lambda repressor-like DNA-binding domains"/>
    <property type="match status" value="1"/>
</dbReference>
<dbReference type="InterPro" id="IPR001387">
    <property type="entry name" value="Cro/C1-type_HTH"/>
</dbReference>
<dbReference type="InterPro" id="IPR053163">
    <property type="entry name" value="HTH-type_regulator_Rgg"/>
</dbReference>
<reference evidence="2 3" key="1">
    <citation type="journal article" date="2013" name="Genome Announc.">
        <title>Draft Genome Sequence of an Anaerobic and Extremophilic Bacterium, Caldanaerobacter yonseiensis, Isolated from a Geothermal Hot Stream.</title>
        <authorList>
            <person name="Lee S.J."/>
            <person name="Lee Y.J."/>
            <person name="Park G.S."/>
            <person name="Kim B.C."/>
            <person name="Lee S.J."/>
            <person name="Shin J.H."/>
            <person name="Lee D.W."/>
        </authorList>
    </citation>
    <scope>NUCLEOTIDE SEQUENCE [LARGE SCALE GENOMIC DNA]</scope>
    <source>
        <strain evidence="2 3">KB-1</strain>
    </source>
</reference>
<dbReference type="PATRIC" id="fig|1388761.3.peg.1939"/>
<dbReference type="CDD" id="cd00093">
    <property type="entry name" value="HTH_XRE"/>
    <property type="match status" value="1"/>
</dbReference>
<dbReference type="PANTHER" id="PTHR37038">
    <property type="entry name" value="TRANSCRIPTIONAL REGULATOR-RELATED"/>
    <property type="match status" value="1"/>
</dbReference>
<sequence length="322" mass="37715">MDGFYYDLEAFGEELKNIRKSLGLSQSDVAEQAFISRDTFRKIENGKVIPKQETLDLLSHLYKKDLNELLLKYRLKDYSTFFDIKSSLEKKLESGDFESLRDDIDRLKKLLEKGDMSLYYSKLLNQLLLIAESVFEKTINENYEKAMEKLQKAMEITVPNFSLSNYADFVYSDMEIRILMNMALLLKKIEGAEKSLEVLLFCLHNLPSEEWETRIRLYYNIILYTYHILSVDEEALHYANLGIEICVKNNTLSGLGLLYFRKAIAEYNLGREEYKDSLSKSIHLLEITGQEKLIKTIMESCRKFYNLEISKENNMLVIKSHE</sequence>
<evidence type="ECO:0000313" key="3">
    <source>
        <dbReference type="Proteomes" id="UP000016856"/>
    </source>
</evidence>
<dbReference type="Proteomes" id="UP000016856">
    <property type="component" value="Unassembled WGS sequence"/>
</dbReference>
<dbReference type="EMBL" id="AXDC01000027">
    <property type="protein sequence ID" value="ERM91628.1"/>
    <property type="molecule type" value="Genomic_DNA"/>
</dbReference>
<dbReference type="SMART" id="SM00530">
    <property type="entry name" value="HTH_XRE"/>
    <property type="match status" value="1"/>
</dbReference>
<name>U5CNQ1_CALSX</name>
<gene>
    <name evidence="2" type="ORF">O163_09610</name>
</gene>